<dbReference type="InterPro" id="IPR003593">
    <property type="entry name" value="AAA+_ATPase"/>
</dbReference>
<dbReference type="PROSITE" id="PS50893">
    <property type="entry name" value="ABC_TRANSPORTER_2"/>
    <property type="match status" value="1"/>
</dbReference>
<name>A0A1J1LJ52_9CYAN</name>
<organism evidence="5 6">
    <name type="scientific">Planktothrix tepida PCC 9214</name>
    <dbReference type="NCBI Taxonomy" id="671072"/>
    <lineage>
        <taxon>Bacteria</taxon>
        <taxon>Bacillati</taxon>
        <taxon>Cyanobacteriota</taxon>
        <taxon>Cyanophyceae</taxon>
        <taxon>Oscillatoriophycideae</taxon>
        <taxon>Oscillatoriales</taxon>
        <taxon>Microcoleaceae</taxon>
        <taxon>Planktothrix</taxon>
    </lineage>
</organism>
<keyword evidence="3 5" id="KW-0067">ATP-binding</keyword>
<reference evidence="6" key="1">
    <citation type="submission" date="2015-10" db="EMBL/GenBank/DDBJ databases">
        <authorList>
            <person name="Regsiter A."/>
            <person name="william w."/>
        </authorList>
    </citation>
    <scope>NUCLEOTIDE SEQUENCE [LARGE SCALE GENOMIC DNA]</scope>
</reference>
<dbReference type="EMBL" id="CZDF01000148">
    <property type="protein sequence ID" value="CUR32066.1"/>
    <property type="molecule type" value="Genomic_DNA"/>
</dbReference>
<evidence type="ECO:0000259" key="4">
    <source>
        <dbReference type="PROSITE" id="PS50893"/>
    </source>
</evidence>
<dbReference type="GO" id="GO:0098796">
    <property type="term" value="C:membrane protein complex"/>
    <property type="evidence" value="ECO:0007669"/>
    <property type="project" value="UniProtKB-ARBA"/>
</dbReference>
<dbReference type="GO" id="GO:0016887">
    <property type="term" value="F:ATP hydrolysis activity"/>
    <property type="evidence" value="ECO:0007669"/>
    <property type="project" value="InterPro"/>
</dbReference>
<dbReference type="Pfam" id="PF00005">
    <property type="entry name" value="ABC_tran"/>
    <property type="match status" value="1"/>
</dbReference>
<dbReference type="Gene3D" id="3.40.50.300">
    <property type="entry name" value="P-loop containing nucleotide triphosphate hydrolases"/>
    <property type="match status" value="1"/>
</dbReference>
<gene>
    <name evidence="5" type="ORF">PL9214430038</name>
</gene>
<dbReference type="SUPFAM" id="SSF52540">
    <property type="entry name" value="P-loop containing nucleoside triphosphate hydrolases"/>
    <property type="match status" value="1"/>
</dbReference>
<dbReference type="InterPro" id="IPR003439">
    <property type="entry name" value="ABC_transporter-like_ATP-bd"/>
</dbReference>
<dbReference type="CDD" id="cd03255">
    <property type="entry name" value="ABC_MJ0796_LolCDE_FtsE"/>
    <property type="match status" value="1"/>
</dbReference>
<dbReference type="STRING" id="671072.PL9214430038"/>
<accession>A0A1J1LJ52</accession>
<dbReference type="InterPro" id="IPR015854">
    <property type="entry name" value="ABC_transpr_LolD-like"/>
</dbReference>
<dbReference type="InterPro" id="IPR017911">
    <property type="entry name" value="MacB-like_ATP-bd"/>
</dbReference>
<dbReference type="InterPro" id="IPR027417">
    <property type="entry name" value="P-loop_NTPase"/>
</dbReference>
<keyword evidence="1" id="KW-0813">Transport</keyword>
<dbReference type="InterPro" id="IPR017871">
    <property type="entry name" value="ABC_transporter-like_CS"/>
</dbReference>
<proteinExistence type="predicted"/>
<dbReference type="PANTHER" id="PTHR24220">
    <property type="entry name" value="IMPORT ATP-BINDING PROTEIN"/>
    <property type="match status" value="1"/>
</dbReference>
<dbReference type="FunFam" id="3.40.50.300:FF:000032">
    <property type="entry name" value="Export ABC transporter ATP-binding protein"/>
    <property type="match status" value="1"/>
</dbReference>
<dbReference type="GO" id="GO:0005524">
    <property type="term" value="F:ATP binding"/>
    <property type="evidence" value="ECO:0007669"/>
    <property type="project" value="UniProtKB-KW"/>
</dbReference>
<sequence length="251" mass="27176">MIRTQVSEAKSTISPNQAAYYSPNARIKPIGIQACRVEMAYKSGRQTVQVLQNINLEVEQGDIQLLMGPSGSGKTTLLSIIAGLLTPTAGRVFLLGEEITKLSRTQLAEFRLHNIGFIFQGFNLFPALTALENVELALHLKGMGKRNAREEAKTRLEQVGLGDKIHLLPQDLSGGQKQRVAVARALAGDPPLIMADEPTAALDSSSGRGVIDLLKTLAKQGETTVLMVTHDPRIMDVADSILTLEDGRIKN</sequence>
<evidence type="ECO:0000256" key="1">
    <source>
        <dbReference type="ARBA" id="ARBA00022448"/>
    </source>
</evidence>
<dbReference type="Proteomes" id="UP000184315">
    <property type="component" value="Unassembled WGS sequence"/>
</dbReference>
<evidence type="ECO:0000313" key="6">
    <source>
        <dbReference type="Proteomes" id="UP000184315"/>
    </source>
</evidence>
<dbReference type="PROSITE" id="PS00211">
    <property type="entry name" value="ABC_TRANSPORTER_1"/>
    <property type="match status" value="1"/>
</dbReference>
<dbReference type="RefSeq" id="WP_072718831.1">
    <property type="nucleotide sequence ID" value="NZ_LN889796.1"/>
</dbReference>
<feature type="domain" description="ABC transporter" evidence="4">
    <location>
        <begin position="35"/>
        <end position="251"/>
    </location>
</feature>
<dbReference type="OrthoDB" id="508204at2"/>
<dbReference type="SMART" id="SM00382">
    <property type="entry name" value="AAA"/>
    <property type="match status" value="1"/>
</dbReference>
<dbReference type="PANTHER" id="PTHR24220:SF376">
    <property type="entry name" value="ABC TRANSPORTER"/>
    <property type="match status" value="1"/>
</dbReference>
<dbReference type="GO" id="GO:0005886">
    <property type="term" value="C:plasma membrane"/>
    <property type="evidence" value="ECO:0007669"/>
    <property type="project" value="TreeGrafter"/>
</dbReference>
<dbReference type="AlphaFoldDB" id="A0A1J1LJ52"/>
<keyword evidence="2" id="KW-0547">Nucleotide-binding</keyword>
<keyword evidence="6" id="KW-1185">Reference proteome</keyword>
<evidence type="ECO:0000256" key="3">
    <source>
        <dbReference type="ARBA" id="ARBA00022840"/>
    </source>
</evidence>
<dbReference type="GO" id="GO:0022857">
    <property type="term" value="F:transmembrane transporter activity"/>
    <property type="evidence" value="ECO:0007669"/>
    <property type="project" value="UniProtKB-ARBA"/>
</dbReference>
<evidence type="ECO:0000256" key="2">
    <source>
        <dbReference type="ARBA" id="ARBA00022741"/>
    </source>
</evidence>
<evidence type="ECO:0000313" key="5">
    <source>
        <dbReference type="EMBL" id="CUR32066.1"/>
    </source>
</evidence>
<protein>
    <submittedName>
        <fullName evidence="5">Putative ABC transporter, ATP-binding protein</fullName>
    </submittedName>
</protein>